<protein>
    <submittedName>
        <fullName evidence="2">Uncharacterized protein</fullName>
    </submittedName>
</protein>
<organism evidence="2 3">
    <name type="scientific">Clathrospora elynae</name>
    <dbReference type="NCBI Taxonomy" id="706981"/>
    <lineage>
        <taxon>Eukaryota</taxon>
        <taxon>Fungi</taxon>
        <taxon>Dikarya</taxon>
        <taxon>Ascomycota</taxon>
        <taxon>Pezizomycotina</taxon>
        <taxon>Dothideomycetes</taxon>
        <taxon>Pleosporomycetidae</taxon>
        <taxon>Pleosporales</taxon>
        <taxon>Diademaceae</taxon>
        <taxon>Clathrospora</taxon>
    </lineage>
</organism>
<dbReference type="EMBL" id="ML976353">
    <property type="protein sequence ID" value="KAF1934871.1"/>
    <property type="molecule type" value="Genomic_DNA"/>
</dbReference>
<name>A0A6A5S2J5_9PLEO</name>
<accession>A0A6A5S2J5</accession>
<reference evidence="2" key="1">
    <citation type="journal article" date="2020" name="Stud. Mycol.">
        <title>101 Dothideomycetes genomes: a test case for predicting lifestyles and emergence of pathogens.</title>
        <authorList>
            <person name="Haridas S."/>
            <person name="Albert R."/>
            <person name="Binder M."/>
            <person name="Bloem J."/>
            <person name="Labutti K."/>
            <person name="Salamov A."/>
            <person name="Andreopoulos B."/>
            <person name="Baker S."/>
            <person name="Barry K."/>
            <person name="Bills G."/>
            <person name="Bluhm B."/>
            <person name="Cannon C."/>
            <person name="Castanera R."/>
            <person name="Culley D."/>
            <person name="Daum C."/>
            <person name="Ezra D."/>
            <person name="Gonzalez J."/>
            <person name="Henrissat B."/>
            <person name="Kuo A."/>
            <person name="Liang C."/>
            <person name="Lipzen A."/>
            <person name="Lutzoni F."/>
            <person name="Magnuson J."/>
            <person name="Mondo S."/>
            <person name="Nolan M."/>
            <person name="Ohm R."/>
            <person name="Pangilinan J."/>
            <person name="Park H.-J."/>
            <person name="Ramirez L."/>
            <person name="Alfaro M."/>
            <person name="Sun H."/>
            <person name="Tritt A."/>
            <person name="Yoshinaga Y."/>
            <person name="Zwiers L.-H."/>
            <person name="Turgeon B."/>
            <person name="Goodwin S."/>
            <person name="Spatafora J."/>
            <person name="Crous P."/>
            <person name="Grigoriev I."/>
        </authorList>
    </citation>
    <scope>NUCLEOTIDE SEQUENCE</scope>
    <source>
        <strain evidence="2">CBS 161.51</strain>
    </source>
</reference>
<evidence type="ECO:0000256" key="1">
    <source>
        <dbReference type="SAM" id="MobiDB-lite"/>
    </source>
</evidence>
<feature type="compositionally biased region" description="Low complexity" evidence="1">
    <location>
        <begin position="81"/>
        <end position="91"/>
    </location>
</feature>
<proteinExistence type="predicted"/>
<dbReference type="AlphaFoldDB" id="A0A6A5S2J5"/>
<keyword evidence="3" id="KW-1185">Reference proteome</keyword>
<gene>
    <name evidence="2" type="ORF">EJ02DRAFT_309788</name>
</gene>
<feature type="region of interest" description="Disordered" evidence="1">
    <location>
        <begin position="77"/>
        <end position="148"/>
    </location>
</feature>
<evidence type="ECO:0000313" key="2">
    <source>
        <dbReference type="EMBL" id="KAF1934871.1"/>
    </source>
</evidence>
<feature type="non-terminal residue" evidence="2">
    <location>
        <position position="1"/>
    </location>
</feature>
<dbReference type="OrthoDB" id="3737666at2759"/>
<feature type="compositionally biased region" description="Polar residues" evidence="1">
    <location>
        <begin position="136"/>
        <end position="148"/>
    </location>
</feature>
<evidence type="ECO:0000313" key="3">
    <source>
        <dbReference type="Proteomes" id="UP000800038"/>
    </source>
</evidence>
<sequence length="291" mass="31989">PVAKSAKEAIAIARTMVIQATSMATSTQEQSQLLDLLEVFRDFTENGRVNRHGLSVLASQVSSLETISRTIRSKVRQLQKPAPATTTITAAQPSRLPTTQAPTTTTTSATTSYASTAARGQPTTSDWQQVGKKKTATSPLKNSLSSRQLDNPTPFNSLALRNAFNKAFASKGVPSPVIASVTSSKRENIVLTTTPSFNAKYLLENQEIWESVTYFKAALPIQPWYKVAIYNIPTSFYTNESLAILKSEISTFNKGFEIVGNPYWLTKEDRRREQQTGSVCIAFATEQEAQR</sequence>
<feature type="compositionally biased region" description="Low complexity" evidence="1">
    <location>
        <begin position="98"/>
        <end position="118"/>
    </location>
</feature>
<dbReference type="Proteomes" id="UP000800038">
    <property type="component" value="Unassembled WGS sequence"/>
</dbReference>
<feature type="non-terminal residue" evidence="2">
    <location>
        <position position="291"/>
    </location>
</feature>